<comment type="caution">
    <text evidence="2">The sequence shown here is derived from an EMBL/GenBank/DDBJ whole genome shotgun (WGS) entry which is preliminary data.</text>
</comment>
<keyword evidence="3" id="KW-1185">Reference proteome</keyword>
<organism evidence="2 3">
    <name type="scientific">Rariglobus hedericola</name>
    <dbReference type="NCBI Taxonomy" id="2597822"/>
    <lineage>
        <taxon>Bacteria</taxon>
        <taxon>Pseudomonadati</taxon>
        <taxon>Verrucomicrobiota</taxon>
        <taxon>Opitutia</taxon>
        <taxon>Opitutales</taxon>
        <taxon>Opitutaceae</taxon>
        <taxon>Rariglobus</taxon>
    </lineage>
</organism>
<dbReference type="OrthoDB" id="4770574at2"/>
<dbReference type="Gene3D" id="1.25.10.10">
    <property type="entry name" value="Leucine-rich Repeat Variant"/>
    <property type="match status" value="1"/>
</dbReference>
<reference evidence="2 3" key="1">
    <citation type="submission" date="2019-07" db="EMBL/GenBank/DDBJ databases">
        <title>Description of 53C-WASEF.</title>
        <authorList>
            <person name="Pitt A."/>
            <person name="Hahn M.W."/>
        </authorList>
    </citation>
    <scope>NUCLEOTIDE SEQUENCE [LARGE SCALE GENOMIC DNA]</scope>
    <source>
        <strain evidence="2 3">53C-WASEF</strain>
    </source>
</reference>
<dbReference type="Pfam" id="PF13569">
    <property type="entry name" value="DUF4132"/>
    <property type="match status" value="1"/>
</dbReference>
<dbReference type="EMBL" id="VMBG01000001">
    <property type="protein sequence ID" value="TSJ79079.1"/>
    <property type="molecule type" value="Genomic_DNA"/>
</dbReference>
<feature type="domain" description="DUF4132" evidence="1">
    <location>
        <begin position="738"/>
        <end position="916"/>
    </location>
</feature>
<proteinExistence type="predicted"/>
<evidence type="ECO:0000313" key="3">
    <source>
        <dbReference type="Proteomes" id="UP000315648"/>
    </source>
</evidence>
<dbReference type="RefSeq" id="WP_144229422.1">
    <property type="nucleotide sequence ID" value="NZ_CBCRVV010000005.1"/>
</dbReference>
<evidence type="ECO:0000259" key="1">
    <source>
        <dbReference type="Pfam" id="PF13569"/>
    </source>
</evidence>
<dbReference type="InterPro" id="IPR025406">
    <property type="entry name" value="DUF4132"/>
</dbReference>
<name>A0A556QR26_9BACT</name>
<protein>
    <submittedName>
        <fullName evidence="2">DUF4132 domain-containing protein</fullName>
    </submittedName>
</protein>
<dbReference type="InterPro" id="IPR016024">
    <property type="entry name" value="ARM-type_fold"/>
</dbReference>
<evidence type="ECO:0000313" key="2">
    <source>
        <dbReference type="EMBL" id="TSJ79079.1"/>
    </source>
</evidence>
<dbReference type="Proteomes" id="UP000315648">
    <property type="component" value="Unassembled WGS sequence"/>
</dbReference>
<gene>
    <name evidence="2" type="ORF">FPL22_07230</name>
</gene>
<sequence>MSKNDDLSLPEYIQRLAASAKSEDVEFAKCLQAFIESGDFAWITRIATPSHAEEINKLGRRVGATYPWGVIEERVAEFAAGLYAAHPSRRWPNFHGLIDGVMRVVVDRESEGVEAEGRKLLEIVLKPLQHIDDLMNLISWTSYSSSFSGWVRGWDRPGRPPLRPTTFETYILGLSQAELSDAIDVDDGLCQYLLTAVAMERPADARFWLDQAVAVNGGLAKIEPKRINALIAGNALFDADGILYMEQCPTPANQAEVLVDLIKLRGIKHHPDFLKYAARPEISASPALLEMLAESAPKLAVGVLGEILKRKLYQGHPYVGPEQYEAGYAAAARALSTGGAEVFALLSESSWQGKQAAVKALVVHASEDVAPKATELSLGLLATVTVVNEREPILAVLAQHRPAWFVAAWWECLADSSKQIRAHAAGALFHVMGKEALWPAIERLGSRKADSRLGAVALLNQIDDPKVIVALGAALEAEKSSAVRAAIREALGVKGAGPVVAGTAALPAGLAELEKRLAGQKRVTKTPGAGWIDVTVLPPLYGAEGVRVGEAVIAHVLATQAAHKAIEAAPDLNGVLSQLDRARSGDFALGILNAWLVSPQDAKDRWALAVAGVLGDTRILSVLNSWIPKWCEASRGKLAEYAAQAIALQGSNEALMLLDALATRYRSKQRNIGTAAAQAFQAAAAARGLSADELGDVVVPTFGFDAEGVRDFAWEGGMARAELGVELKLSWSDPDSDKTLKGLPTSAPDALKAEVKELGKLLREAAKGQAVRLELALVRQRRWPVARWRELYETHPVLRAYATRLVWGVYGIDGALLRCFRRYPNGLLADAAGALEELPEKDACIGMVHPLELETEAVSAWRAHLGRFKVTPPFPQLDRAVERLDPLHANRRELAVAKDRSVGAGTFRSRAERRGWMRGSVVDAGGVAGYFKAFPGAGVEVSLEIEGLYIGVDPMETITLGAARFVRADSVKRGSYTYDDPQAGDVRVLAFGDVPPVVYSETVGDLKAIAGIVAAVDEGSAEV</sequence>
<dbReference type="SUPFAM" id="SSF48371">
    <property type="entry name" value="ARM repeat"/>
    <property type="match status" value="1"/>
</dbReference>
<accession>A0A556QR26</accession>
<dbReference type="AlphaFoldDB" id="A0A556QR26"/>
<dbReference type="InterPro" id="IPR011989">
    <property type="entry name" value="ARM-like"/>
</dbReference>